<dbReference type="SMART" id="SM00225">
    <property type="entry name" value="BTB"/>
    <property type="match status" value="1"/>
</dbReference>
<dbReference type="PANTHER" id="PTHR14499:SF3">
    <property type="entry name" value="BTB_POZ DOMAIN-CONTAINING PROTEIN KCTD14"/>
    <property type="match status" value="1"/>
</dbReference>
<dbReference type="Ensembl" id="ENSXETT00000022925">
    <property type="protein sequence ID" value="ENSXETP00000022925"/>
    <property type="gene ID" value="ENSXETG00000010449"/>
</dbReference>
<dbReference type="FunCoup" id="F6UCV6">
    <property type="interactions" value="30"/>
</dbReference>
<dbReference type="Gene3D" id="3.30.710.10">
    <property type="entry name" value="Potassium Channel Kv1.1, Chain A"/>
    <property type="match status" value="1"/>
</dbReference>
<evidence type="ECO:0000259" key="1">
    <source>
        <dbReference type="SMART" id="SM00225"/>
    </source>
</evidence>
<dbReference type="AlphaFoldDB" id="F6UCV6"/>
<dbReference type="Pfam" id="PF25611">
    <property type="entry name" value="KCTD_C"/>
    <property type="match status" value="1"/>
</dbReference>
<dbReference type="GO" id="GO:0051260">
    <property type="term" value="P:protein homooligomerization"/>
    <property type="evidence" value="ECO:0007669"/>
    <property type="project" value="InterPro"/>
</dbReference>
<organism evidence="2">
    <name type="scientific">Xenopus tropicalis</name>
    <name type="common">Western clawed frog</name>
    <name type="synonym">Silurana tropicalis</name>
    <dbReference type="NCBI Taxonomy" id="8364"/>
    <lineage>
        <taxon>Eukaryota</taxon>
        <taxon>Metazoa</taxon>
        <taxon>Chordata</taxon>
        <taxon>Craniata</taxon>
        <taxon>Vertebrata</taxon>
        <taxon>Euteleostomi</taxon>
        <taxon>Amphibia</taxon>
        <taxon>Batrachia</taxon>
        <taxon>Anura</taxon>
        <taxon>Pipoidea</taxon>
        <taxon>Pipidae</taxon>
        <taxon>Xenopodinae</taxon>
        <taxon>Xenopus</taxon>
        <taxon>Silurana</taxon>
    </lineage>
</organism>
<reference evidence="2" key="2">
    <citation type="submission" date="2011-06" db="UniProtKB">
        <authorList>
            <consortium name="Ensembl"/>
        </authorList>
    </citation>
    <scope>IDENTIFICATION</scope>
</reference>
<proteinExistence type="predicted"/>
<gene>
    <name evidence="2" type="primary">kctd14</name>
</gene>
<dbReference type="Pfam" id="PF02214">
    <property type="entry name" value="BTB_2"/>
    <property type="match status" value="1"/>
</dbReference>
<dbReference type="PANTHER" id="PTHR14499">
    <property type="entry name" value="POTASSIUM CHANNEL TETRAMERIZATION DOMAIN-CONTAINING"/>
    <property type="match status" value="1"/>
</dbReference>
<name>F6UCV6_XENTR</name>
<dbReference type="eggNOG" id="KOG2723">
    <property type="taxonomic scope" value="Eukaryota"/>
</dbReference>
<dbReference type="InterPro" id="IPR011333">
    <property type="entry name" value="SKP1/BTB/POZ_sf"/>
</dbReference>
<sequence length="241" mass="27549">REDDCGPQSAGASCSEAKLSPIVQLNIGGEIYTTTLNTLKRCSGSKLYDLFNGQPKLRTDSEGRFFIDRDGKHFRYILEYLRTNQVPTECVKEVYKEALFYDIEPLVKILEESPVIFGEIVGRKQFLARVPNYSENIEVMIRIARAEVVASRYSNVIVCVARTEDDVGKCHDAFNSLHMDKESVVKFGPWKASPGITDLLDCIKADIQQKGYSVTYMTYVADKGFLSKSYDYFYKFVFTWW</sequence>
<evidence type="ECO:0000313" key="2">
    <source>
        <dbReference type="Ensembl" id="ENSXETP00000022925"/>
    </source>
</evidence>
<dbReference type="GeneTree" id="ENSGT00940000160762"/>
<dbReference type="HOGENOM" id="CLU_070345_1_0_1"/>
<dbReference type="Xenbase" id="XB-GENE-5816880">
    <property type="gene designation" value="kctd14"/>
</dbReference>
<dbReference type="InterPro" id="IPR057890">
    <property type="entry name" value="KCTD7/14_C"/>
</dbReference>
<reference evidence="2" key="1">
    <citation type="journal article" date="2010" name="Science">
        <title>The genome of the Western clawed frog Xenopus tropicalis.</title>
        <authorList>
            <person name="Hellsten U."/>
            <person name="Harland R.M."/>
            <person name="Gilchrist M.J."/>
            <person name="Hendrix D."/>
            <person name="Jurka J."/>
            <person name="Kapitonov V."/>
            <person name="Ovcharenko I."/>
            <person name="Putnam N.H."/>
            <person name="Shu S."/>
            <person name="Taher L."/>
            <person name="Blitz I.L."/>
            <person name="Blumberg B."/>
            <person name="Dichmann D.S."/>
            <person name="Dubchak I."/>
            <person name="Amaya E."/>
            <person name="Detter J.C."/>
            <person name="Fletcher R."/>
            <person name="Gerhard D.S."/>
            <person name="Goodstein D."/>
            <person name="Graves T."/>
            <person name="Grigoriev I.V."/>
            <person name="Grimwood J."/>
            <person name="Kawashima T."/>
            <person name="Lindquist E."/>
            <person name="Lucas S.M."/>
            <person name="Mead P.E."/>
            <person name="Mitros T."/>
            <person name="Ogino H."/>
            <person name="Ohta Y."/>
            <person name="Poliakov A.V."/>
            <person name="Pollet N."/>
            <person name="Robert J."/>
            <person name="Salamov A."/>
            <person name="Sater A.K."/>
            <person name="Schmutz J."/>
            <person name="Terry A."/>
            <person name="Vize P.D."/>
            <person name="Warren W.C."/>
            <person name="Wells D."/>
            <person name="Wills A."/>
            <person name="Wilson R.K."/>
            <person name="Zimmerman L.B."/>
            <person name="Zorn A.M."/>
            <person name="Grainger R."/>
            <person name="Grammer T."/>
            <person name="Khokha M.K."/>
            <person name="Richardson P.M."/>
            <person name="Rokhsar D.S."/>
        </authorList>
    </citation>
    <scope>NUCLEOTIDE SEQUENCE [LARGE SCALE GENOMIC DNA]</scope>
    <source>
        <strain evidence="2">Nigerian</strain>
    </source>
</reference>
<dbReference type="SUPFAM" id="SSF54695">
    <property type="entry name" value="POZ domain"/>
    <property type="match status" value="1"/>
</dbReference>
<dbReference type="Bgee" id="ENSXETG00000010449">
    <property type="expression patterns" value="Expressed in ovary and 10 other cell types or tissues"/>
</dbReference>
<dbReference type="InterPro" id="IPR003131">
    <property type="entry name" value="T1-type_BTB"/>
</dbReference>
<dbReference type="InterPro" id="IPR000210">
    <property type="entry name" value="BTB/POZ_dom"/>
</dbReference>
<dbReference type="CDD" id="cd18371">
    <property type="entry name" value="BTB_POZ_KCTD14"/>
    <property type="match status" value="1"/>
</dbReference>
<dbReference type="ExpressionAtlas" id="F6UCV6">
    <property type="expression patterns" value="baseline"/>
</dbReference>
<feature type="domain" description="BTB" evidence="1">
    <location>
        <begin position="21"/>
        <end position="118"/>
    </location>
</feature>
<accession>F6UCV6</accession>
<dbReference type="InParanoid" id="F6UCV6"/>
<protein>
    <submittedName>
        <fullName evidence="2">Potassium channel tetramerization domain-containing 14</fullName>
    </submittedName>
</protein>